<name>A0AAD5UX38_9APHY</name>
<feature type="compositionally biased region" description="Basic and acidic residues" evidence="1">
    <location>
        <begin position="33"/>
        <end position="43"/>
    </location>
</feature>
<organism evidence="2 3">
    <name type="scientific">Meripilus lineatus</name>
    <dbReference type="NCBI Taxonomy" id="2056292"/>
    <lineage>
        <taxon>Eukaryota</taxon>
        <taxon>Fungi</taxon>
        <taxon>Dikarya</taxon>
        <taxon>Basidiomycota</taxon>
        <taxon>Agaricomycotina</taxon>
        <taxon>Agaricomycetes</taxon>
        <taxon>Polyporales</taxon>
        <taxon>Meripilaceae</taxon>
        <taxon>Meripilus</taxon>
    </lineage>
</organism>
<proteinExistence type="predicted"/>
<feature type="region of interest" description="Disordered" evidence="1">
    <location>
        <begin position="1"/>
        <end position="94"/>
    </location>
</feature>
<dbReference type="EMBL" id="JANAWD010000394">
    <property type="protein sequence ID" value="KAJ3480125.1"/>
    <property type="molecule type" value="Genomic_DNA"/>
</dbReference>
<gene>
    <name evidence="2" type="ORF">NLI96_g8572</name>
</gene>
<evidence type="ECO:0000313" key="2">
    <source>
        <dbReference type="EMBL" id="KAJ3480125.1"/>
    </source>
</evidence>
<evidence type="ECO:0000256" key="1">
    <source>
        <dbReference type="SAM" id="MobiDB-lite"/>
    </source>
</evidence>
<feature type="compositionally biased region" description="Basic and acidic residues" evidence="1">
    <location>
        <begin position="66"/>
        <end position="78"/>
    </location>
</feature>
<sequence>MRRRGRKSQALRGTSDGRGAINHSPIPGLDPHTITDPREKPQERSNFVTPSGRSADREGPPSGATRTRDGANNRKHSDQAVQQRTRIDRRSEGAIDVSPAMMPILLEKLNRAIAMLPPGGISTGSEPEVPPEYMST</sequence>
<comment type="caution">
    <text evidence="2">The sequence shown here is derived from an EMBL/GenBank/DDBJ whole genome shotgun (WGS) entry which is preliminary data.</text>
</comment>
<reference evidence="2" key="1">
    <citation type="submission" date="2022-07" db="EMBL/GenBank/DDBJ databases">
        <title>Genome Sequence of Physisporinus lineatus.</title>
        <authorList>
            <person name="Buettner E."/>
        </authorList>
    </citation>
    <scope>NUCLEOTIDE SEQUENCE</scope>
    <source>
        <strain evidence="2">VT162</strain>
    </source>
</reference>
<evidence type="ECO:0000313" key="3">
    <source>
        <dbReference type="Proteomes" id="UP001212997"/>
    </source>
</evidence>
<dbReference type="Proteomes" id="UP001212997">
    <property type="component" value="Unassembled WGS sequence"/>
</dbReference>
<accession>A0AAD5UX38</accession>
<protein>
    <submittedName>
        <fullName evidence="2">Uncharacterized protein</fullName>
    </submittedName>
</protein>
<keyword evidence="3" id="KW-1185">Reference proteome</keyword>
<dbReference type="AlphaFoldDB" id="A0AAD5UX38"/>